<evidence type="ECO:0000313" key="2">
    <source>
        <dbReference type="Proteomes" id="UP000271889"/>
    </source>
</evidence>
<dbReference type="Proteomes" id="UP000271889">
    <property type="component" value="Unassembled WGS sequence"/>
</dbReference>
<organism evidence="1 2">
    <name type="scientific">Cylicostephanus goldi</name>
    <name type="common">Nematode worm</name>
    <dbReference type="NCBI Taxonomy" id="71465"/>
    <lineage>
        <taxon>Eukaryota</taxon>
        <taxon>Metazoa</taxon>
        <taxon>Ecdysozoa</taxon>
        <taxon>Nematoda</taxon>
        <taxon>Chromadorea</taxon>
        <taxon>Rhabditida</taxon>
        <taxon>Rhabditina</taxon>
        <taxon>Rhabditomorpha</taxon>
        <taxon>Strongyloidea</taxon>
        <taxon>Strongylidae</taxon>
        <taxon>Cylicostephanus</taxon>
    </lineage>
</organism>
<evidence type="ECO:0000313" key="1">
    <source>
        <dbReference type="EMBL" id="VDK67233.1"/>
    </source>
</evidence>
<accession>A0A3P6SD12</accession>
<gene>
    <name evidence="1" type="ORF">CGOC_LOCUS6293</name>
</gene>
<keyword evidence="2" id="KW-1185">Reference proteome</keyword>
<name>A0A3P6SD12_CYLGO</name>
<dbReference type="OrthoDB" id="5840486at2759"/>
<dbReference type="EMBL" id="UYRV01020249">
    <property type="protein sequence ID" value="VDK67233.1"/>
    <property type="molecule type" value="Genomic_DNA"/>
</dbReference>
<sequence>MCDHQATIYEHHIFPKFQVTCWHIPSSDDRTPPKLYLSSGHYSSKNSAFASLFLCFNVCCLSGCPEGSSNIILHGSLADLKFAKYYLKCLVCDLENIEGKYDSVNPDSFKNVFSECSLVFLEDRSDDIVVAVASAGPTPTAVQFLELFKRKKQVTREDVDK</sequence>
<proteinExistence type="predicted"/>
<protein>
    <submittedName>
        <fullName evidence="1">Uncharacterized protein</fullName>
    </submittedName>
</protein>
<dbReference type="AlphaFoldDB" id="A0A3P6SD12"/>
<reference evidence="1 2" key="1">
    <citation type="submission" date="2018-11" db="EMBL/GenBank/DDBJ databases">
        <authorList>
            <consortium name="Pathogen Informatics"/>
        </authorList>
    </citation>
    <scope>NUCLEOTIDE SEQUENCE [LARGE SCALE GENOMIC DNA]</scope>
</reference>